<sequence>MKSMKYTGKNHTFAICAYKESPFLEECILSLLDQTVPSTIIIVTATDNAYIRNLADKYHLELHINHGETGITQDWMFAYRSAKTELMTIAHQDDTYDRFYTETVLQKLSEAKKPLIAFTDYGELRNGKTVTRNPLLNVKRTMLLPLRPKLFQNSKFVRRRILSFGCPICCPSVTFVKENLPEQIFFPGFRSDEDWQAWELLSRRKGAFVYCNRILMYHRIHDGSETSAILGDSARSSEDFQMFCRFWPKPIARLLTRAYSSSEKSNELENK</sequence>
<keyword evidence="2" id="KW-0808">Transferase</keyword>
<dbReference type="OrthoDB" id="5986178at2"/>
<dbReference type="SUPFAM" id="SSF53448">
    <property type="entry name" value="Nucleotide-diphospho-sugar transferases"/>
    <property type="match status" value="1"/>
</dbReference>
<organism evidence="2 3">
    <name type="scientific">Blautia faecicola</name>
    <dbReference type="NCBI Taxonomy" id="2509240"/>
    <lineage>
        <taxon>Bacteria</taxon>
        <taxon>Bacillati</taxon>
        <taxon>Bacillota</taxon>
        <taxon>Clostridia</taxon>
        <taxon>Lachnospirales</taxon>
        <taxon>Lachnospiraceae</taxon>
        <taxon>Blautia</taxon>
    </lineage>
</organism>
<protein>
    <submittedName>
        <fullName evidence="2">Glycosyltransferase</fullName>
    </submittedName>
</protein>
<accession>A0A4Q1RFX5</accession>
<dbReference type="Pfam" id="PF00535">
    <property type="entry name" value="Glycos_transf_2"/>
    <property type="match status" value="1"/>
</dbReference>
<dbReference type="InterPro" id="IPR029044">
    <property type="entry name" value="Nucleotide-diphossugar_trans"/>
</dbReference>
<evidence type="ECO:0000313" key="2">
    <source>
        <dbReference type="EMBL" id="RXS74497.1"/>
    </source>
</evidence>
<comment type="caution">
    <text evidence="2">The sequence shown here is derived from an EMBL/GenBank/DDBJ whole genome shotgun (WGS) entry which is preliminary data.</text>
</comment>
<evidence type="ECO:0000313" key="3">
    <source>
        <dbReference type="Proteomes" id="UP000290106"/>
    </source>
</evidence>
<gene>
    <name evidence="2" type="ORF">ETP43_04260</name>
</gene>
<dbReference type="Proteomes" id="UP000290106">
    <property type="component" value="Unassembled WGS sequence"/>
</dbReference>
<dbReference type="GO" id="GO:0016740">
    <property type="term" value="F:transferase activity"/>
    <property type="evidence" value="ECO:0007669"/>
    <property type="project" value="UniProtKB-KW"/>
</dbReference>
<reference evidence="2 3" key="1">
    <citation type="submission" date="2019-01" db="EMBL/GenBank/DDBJ databases">
        <title>Blautia sp. nov. KGMB01111 isolated human feces.</title>
        <authorList>
            <person name="Park J.-E."/>
            <person name="Kim J.-S."/>
            <person name="Park S.-H."/>
        </authorList>
    </citation>
    <scope>NUCLEOTIDE SEQUENCE [LARGE SCALE GENOMIC DNA]</scope>
    <source>
        <strain evidence="2 3">KGMB01111</strain>
    </source>
</reference>
<dbReference type="Gene3D" id="3.90.550.10">
    <property type="entry name" value="Spore Coat Polysaccharide Biosynthesis Protein SpsA, Chain A"/>
    <property type="match status" value="1"/>
</dbReference>
<keyword evidence="3" id="KW-1185">Reference proteome</keyword>
<dbReference type="InterPro" id="IPR001173">
    <property type="entry name" value="Glyco_trans_2-like"/>
</dbReference>
<feature type="domain" description="Glycosyltransferase 2-like" evidence="1">
    <location>
        <begin position="13"/>
        <end position="145"/>
    </location>
</feature>
<evidence type="ECO:0000259" key="1">
    <source>
        <dbReference type="Pfam" id="PF00535"/>
    </source>
</evidence>
<dbReference type="EMBL" id="SDKC01000001">
    <property type="protein sequence ID" value="RXS74497.1"/>
    <property type="molecule type" value="Genomic_DNA"/>
</dbReference>
<name>A0A4Q1RFX5_9FIRM</name>
<proteinExistence type="predicted"/>
<dbReference type="AlphaFoldDB" id="A0A4Q1RFX5"/>